<reference evidence="2" key="2">
    <citation type="journal article" date="2016" name="Sci. Rep.">
        <title>Dictyocaulus viviparus genome, variome and transcriptome elucidate lungworm biology and support future intervention.</title>
        <authorList>
            <person name="McNulty S.N."/>
            <person name="Strube C."/>
            <person name="Rosa B.A."/>
            <person name="Martin J.C."/>
            <person name="Tyagi R."/>
            <person name="Choi Y.J."/>
            <person name="Wang Q."/>
            <person name="Hallsworth Pepin K."/>
            <person name="Zhang X."/>
            <person name="Ozersky P."/>
            <person name="Wilson R.K."/>
            <person name="Sternberg P.W."/>
            <person name="Gasser R.B."/>
            <person name="Mitreva M."/>
        </authorList>
    </citation>
    <scope>NUCLEOTIDE SEQUENCE [LARGE SCALE GENOMIC DNA]</scope>
    <source>
        <strain evidence="2">HannoverDv2000</strain>
    </source>
</reference>
<protein>
    <submittedName>
        <fullName evidence="1">Uncharacterized protein</fullName>
    </submittedName>
</protein>
<dbReference type="AlphaFoldDB" id="A0A0D8XQN9"/>
<proteinExistence type="predicted"/>
<evidence type="ECO:0000313" key="1">
    <source>
        <dbReference type="EMBL" id="KJH46973.1"/>
    </source>
</evidence>
<keyword evidence="2" id="KW-1185">Reference proteome</keyword>
<organism evidence="1 2">
    <name type="scientific">Dictyocaulus viviparus</name>
    <name type="common">Bovine lungworm</name>
    <dbReference type="NCBI Taxonomy" id="29172"/>
    <lineage>
        <taxon>Eukaryota</taxon>
        <taxon>Metazoa</taxon>
        <taxon>Ecdysozoa</taxon>
        <taxon>Nematoda</taxon>
        <taxon>Chromadorea</taxon>
        <taxon>Rhabditida</taxon>
        <taxon>Rhabditina</taxon>
        <taxon>Rhabditomorpha</taxon>
        <taxon>Strongyloidea</taxon>
        <taxon>Metastrongylidae</taxon>
        <taxon>Dictyocaulus</taxon>
    </lineage>
</organism>
<gene>
    <name evidence="1" type="ORF">DICVIV_06949</name>
</gene>
<reference evidence="1 2" key="1">
    <citation type="submission" date="2013-11" db="EMBL/GenBank/DDBJ databases">
        <title>Draft genome of the bovine lungworm Dictyocaulus viviparus.</title>
        <authorList>
            <person name="Mitreva M."/>
        </authorList>
    </citation>
    <scope>NUCLEOTIDE SEQUENCE [LARGE SCALE GENOMIC DNA]</scope>
    <source>
        <strain evidence="1 2">HannoverDv2000</strain>
    </source>
</reference>
<dbReference type="Proteomes" id="UP000053766">
    <property type="component" value="Unassembled WGS sequence"/>
</dbReference>
<accession>A0A0D8XQN9</accession>
<sequence length="84" mass="9851">MKFLDGSYDFYRYTFNTIVGVKRPLSEDMNSTRPVRQPDHSVDIYESRVRIACQILSDAEKWFSRSLASMWFRAKPLSTILHCA</sequence>
<dbReference type="EMBL" id="KN716326">
    <property type="protein sequence ID" value="KJH46973.1"/>
    <property type="molecule type" value="Genomic_DNA"/>
</dbReference>
<name>A0A0D8XQN9_DICVI</name>
<evidence type="ECO:0000313" key="2">
    <source>
        <dbReference type="Proteomes" id="UP000053766"/>
    </source>
</evidence>